<protein>
    <submittedName>
        <fullName evidence="5">Methyl-accepting chemotaxis protein</fullName>
    </submittedName>
</protein>
<organism evidence="5 6">
    <name type="scientific">Lysinibacillus pakistanensis</name>
    <dbReference type="NCBI Taxonomy" id="759811"/>
    <lineage>
        <taxon>Bacteria</taxon>
        <taxon>Bacillati</taxon>
        <taxon>Bacillota</taxon>
        <taxon>Bacilli</taxon>
        <taxon>Bacillales</taxon>
        <taxon>Bacillaceae</taxon>
        <taxon>Lysinibacillus</taxon>
    </lineage>
</organism>
<dbReference type="Gene3D" id="1.20.120.30">
    <property type="entry name" value="Aspartate receptor, ligand-binding domain"/>
    <property type="match status" value="1"/>
</dbReference>
<evidence type="ECO:0000313" key="5">
    <source>
        <dbReference type="EMBL" id="WHY50410.1"/>
    </source>
</evidence>
<dbReference type="Proteomes" id="UP001178322">
    <property type="component" value="Chromosome"/>
</dbReference>
<dbReference type="PRINTS" id="PR00260">
    <property type="entry name" value="CHEMTRNSDUCR"/>
</dbReference>
<comment type="similarity">
    <text evidence="2">Belongs to the methyl-accepting chemotaxis (MCP) protein family.</text>
</comment>
<dbReference type="PROSITE" id="PS50111">
    <property type="entry name" value="CHEMOTAXIS_TRANSDUC_2"/>
    <property type="match status" value="1"/>
</dbReference>
<dbReference type="GO" id="GO:0006935">
    <property type="term" value="P:chemotaxis"/>
    <property type="evidence" value="ECO:0007669"/>
    <property type="project" value="InterPro"/>
</dbReference>
<dbReference type="Gene3D" id="1.10.287.950">
    <property type="entry name" value="Methyl-accepting chemotaxis protein"/>
    <property type="match status" value="1"/>
</dbReference>
<dbReference type="Pfam" id="PF13682">
    <property type="entry name" value="CZB"/>
    <property type="match status" value="1"/>
</dbReference>
<reference evidence="5" key="1">
    <citation type="submission" date="2023-05" db="EMBL/GenBank/DDBJ databases">
        <title>Comparative genomics of Bacillaceae isolates and their secondary metabolite potential.</title>
        <authorList>
            <person name="Song L."/>
            <person name="Nielsen L.J."/>
            <person name="Mohite O."/>
            <person name="Xu X."/>
            <person name="Weber T."/>
            <person name="Kovacs A.T."/>
        </authorList>
    </citation>
    <scope>NUCLEOTIDE SEQUENCE</scope>
    <source>
        <strain evidence="5">LY1</strain>
    </source>
</reference>
<dbReference type="RefSeq" id="WP_283869085.1">
    <property type="nucleotide sequence ID" value="NZ_CP126101.1"/>
</dbReference>
<sequence length="427" mass="47858">MALFGLFQKPIDEGIKQCNDSEIQLLKKRILELELAQESIDVKNAILEFVLAHMELINFQTALKVQGVSTSVGDISAMSEEMSSNTEEILAVEQNMNANIQEIKQHSIQLVKEMESSITKGEIVQGLLIQGAHSTEQLKDEMNRMNNIGKSVTAIADQTQLLALNASIEAARAGEHGKGFNVVAMEVGKLANSSKGSLKEMTTIRSVIDEKLHHTITNIEQVEYYFTNFLSNMKDNITNLSITSKSIEEAAHGVHQITVASEENVVAIDRLAITTTELSHTSDFSETIQNQVTEMLKAIVPTIRKPSEQTVISQLAARLMDHARFLRNTIQRAGKKDILKTHHQCAFGQWYYGHLEQYHSLSEYRQIEQPHEFVHTAAQKLVNELSISNLEEMIQHSLNILEAFIALIDILLKERHAQLEKGLSSHK</sequence>
<dbReference type="InterPro" id="IPR025991">
    <property type="entry name" value="Chemoreceptor_zinc-bind_dom"/>
</dbReference>
<evidence type="ECO:0000256" key="3">
    <source>
        <dbReference type="PROSITE-ProRule" id="PRU00284"/>
    </source>
</evidence>
<accession>A0AAX3WV57</accession>
<dbReference type="InterPro" id="IPR004089">
    <property type="entry name" value="MCPsignal_dom"/>
</dbReference>
<evidence type="ECO:0000256" key="1">
    <source>
        <dbReference type="ARBA" id="ARBA00023224"/>
    </source>
</evidence>
<evidence type="ECO:0000259" key="4">
    <source>
        <dbReference type="PROSITE" id="PS50111"/>
    </source>
</evidence>
<gene>
    <name evidence="5" type="ORF">QNH24_19085</name>
</gene>
<dbReference type="SUPFAM" id="SSF58104">
    <property type="entry name" value="Methyl-accepting chemotaxis protein (MCP) signaling domain"/>
    <property type="match status" value="1"/>
</dbReference>
<dbReference type="GO" id="GO:0007165">
    <property type="term" value="P:signal transduction"/>
    <property type="evidence" value="ECO:0007669"/>
    <property type="project" value="UniProtKB-KW"/>
</dbReference>
<dbReference type="SMART" id="SM00283">
    <property type="entry name" value="MA"/>
    <property type="match status" value="1"/>
</dbReference>
<dbReference type="AlphaFoldDB" id="A0AAX3WV57"/>
<evidence type="ECO:0000256" key="2">
    <source>
        <dbReference type="ARBA" id="ARBA00029447"/>
    </source>
</evidence>
<dbReference type="InterPro" id="IPR004090">
    <property type="entry name" value="Chemotax_Me-accpt_rcpt"/>
</dbReference>
<name>A0AAX3WV57_9BACI</name>
<dbReference type="GO" id="GO:0016020">
    <property type="term" value="C:membrane"/>
    <property type="evidence" value="ECO:0007669"/>
    <property type="project" value="InterPro"/>
</dbReference>
<dbReference type="PANTHER" id="PTHR32089:SF112">
    <property type="entry name" value="LYSOZYME-LIKE PROTEIN-RELATED"/>
    <property type="match status" value="1"/>
</dbReference>
<dbReference type="Pfam" id="PF00015">
    <property type="entry name" value="MCPsignal"/>
    <property type="match status" value="1"/>
</dbReference>
<dbReference type="GO" id="GO:0004888">
    <property type="term" value="F:transmembrane signaling receptor activity"/>
    <property type="evidence" value="ECO:0007669"/>
    <property type="project" value="InterPro"/>
</dbReference>
<dbReference type="PANTHER" id="PTHR32089">
    <property type="entry name" value="METHYL-ACCEPTING CHEMOTAXIS PROTEIN MCPB"/>
    <property type="match status" value="1"/>
</dbReference>
<proteinExistence type="inferred from homology"/>
<feature type="domain" description="Methyl-accepting transducer" evidence="4">
    <location>
        <begin position="57"/>
        <end position="279"/>
    </location>
</feature>
<evidence type="ECO:0000313" key="6">
    <source>
        <dbReference type="Proteomes" id="UP001178322"/>
    </source>
</evidence>
<keyword evidence="1 3" id="KW-0807">Transducer</keyword>
<dbReference type="EMBL" id="CP126101">
    <property type="protein sequence ID" value="WHY50410.1"/>
    <property type="molecule type" value="Genomic_DNA"/>
</dbReference>